<keyword evidence="2 7" id="KW-0812">Transmembrane</keyword>
<name>A0AAW8NCC2_PSEOX</name>
<dbReference type="InterPro" id="IPR045062">
    <property type="entry name" value="Cyt_c_biogenesis_CcsA/CcmC"/>
</dbReference>
<comment type="subcellular location">
    <subcellularLocation>
        <location evidence="1">Membrane</location>
        <topology evidence="1">Multi-pass membrane protein</topology>
    </subcellularLocation>
</comment>
<accession>A0AAW8NCC2</accession>
<keyword evidence="3" id="KW-0201">Cytochrome c-type biogenesis</keyword>
<feature type="transmembrane region" description="Helical" evidence="7">
    <location>
        <begin position="287"/>
        <end position="306"/>
    </location>
</feature>
<gene>
    <name evidence="9" type="ORF">J2X12_002572</name>
</gene>
<feature type="transmembrane region" description="Helical" evidence="7">
    <location>
        <begin position="167"/>
        <end position="184"/>
    </location>
</feature>
<evidence type="ECO:0000313" key="10">
    <source>
        <dbReference type="Proteomes" id="UP001262032"/>
    </source>
</evidence>
<dbReference type="InterPro" id="IPR017562">
    <property type="entry name" value="Cyt_c_biogenesis_CcsA"/>
</dbReference>
<dbReference type="PANTHER" id="PTHR30071">
    <property type="entry name" value="HEME EXPORTER PROTEIN C"/>
    <property type="match status" value="1"/>
</dbReference>
<dbReference type="Pfam" id="PF01578">
    <property type="entry name" value="Cytochrom_C_asm"/>
    <property type="match status" value="1"/>
</dbReference>
<evidence type="ECO:0000256" key="7">
    <source>
        <dbReference type="SAM" id="Phobius"/>
    </source>
</evidence>
<dbReference type="GO" id="GO:0020037">
    <property type="term" value="F:heme binding"/>
    <property type="evidence" value="ECO:0007669"/>
    <property type="project" value="InterPro"/>
</dbReference>
<comment type="caution">
    <text evidence="9">The sequence shown here is derived from an EMBL/GenBank/DDBJ whole genome shotgun (WGS) entry which is preliminary data.</text>
</comment>
<dbReference type="RefSeq" id="WP_310112870.1">
    <property type="nucleotide sequence ID" value="NZ_JAVDTN010000009.1"/>
</dbReference>
<sequence length="378" mass="40416">MPYGINETMGQYSELFMLLAAGTYTVAFIAFAWDLAKSSKALRAIDLKAAQASQPGKAQDAARVPVAAGVGDHAASAEASRSDSAGARLGGPAGRAERPTSSTTKAAGPGAGGVITADANMRYAAERRAPARVAVALTILGVLIHAAGVVTRALGAGRVPWGNMYEFLTTGAFVAVAVFLLVLVRRDLRFLGTFVVGLAIIMLVAASVAYWTPVGHLVPALQSYWLIIHVSIAVLSSALFTLTFAMSALQLVQSHRQKTVAAGGADKLGFMRLVPSALSLENLSYRINAIAFIGWTFTLMFGAIWAEKAWGRFWGWDTKEVWTFVIWVVYAGYLHARATRGWTGTRAAWLSIVGYLCVVFNFTIVNQFFNGLHSYSGL</sequence>
<keyword evidence="4 7" id="KW-1133">Transmembrane helix</keyword>
<feature type="transmembrane region" description="Helical" evidence="7">
    <location>
        <begin position="15"/>
        <end position="33"/>
    </location>
</feature>
<evidence type="ECO:0000256" key="1">
    <source>
        <dbReference type="ARBA" id="ARBA00004141"/>
    </source>
</evidence>
<keyword evidence="5 7" id="KW-0472">Membrane</keyword>
<evidence type="ECO:0000256" key="2">
    <source>
        <dbReference type="ARBA" id="ARBA00022692"/>
    </source>
</evidence>
<dbReference type="NCBIfam" id="TIGR03144">
    <property type="entry name" value="cytochr_II_ccsB"/>
    <property type="match status" value="1"/>
</dbReference>
<feature type="transmembrane region" description="Helical" evidence="7">
    <location>
        <begin position="348"/>
        <end position="369"/>
    </location>
</feature>
<evidence type="ECO:0000256" key="3">
    <source>
        <dbReference type="ARBA" id="ARBA00022748"/>
    </source>
</evidence>
<feature type="transmembrane region" description="Helical" evidence="7">
    <location>
        <begin position="224"/>
        <end position="249"/>
    </location>
</feature>
<feature type="compositionally biased region" description="Low complexity" evidence="6">
    <location>
        <begin position="75"/>
        <end position="87"/>
    </location>
</feature>
<evidence type="ECO:0000313" key="9">
    <source>
        <dbReference type="EMBL" id="MDR7164535.1"/>
    </source>
</evidence>
<dbReference type="GeneID" id="97423232"/>
<evidence type="ECO:0000256" key="4">
    <source>
        <dbReference type="ARBA" id="ARBA00022989"/>
    </source>
</evidence>
<organism evidence="9 10">
    <name type="scientific">Pseudarthrobacter oxydans</name>
    <name type="common">Arthrobacter oxydans</name>
    <dbReference type="NCBI Taxonomy" id="1671"/>
    <lineage>
        <taxon>Bacteria</taxon>
        <taxon>Bacillati</taxon>
        <taxon>Actinomycetota</taxon>
        <taxon>Actinomycetes</taxon>
        <taxon>Micrococcales</taxon>
        <taxon>Micrococcaceae</taxon>
        <taxon>Pseudarthrobacter</taxon>
    </lineage>
</organism>
<dbReference type="AlphaFoldDB" id="A0AAW8NCC2"/>
<proteinExistence type="predicted"/>
<dbReference type="GO" id="GO:0005886">
    <property type="term" value="C:plasma membrane"/>
    <property type="evidence" value="ECO:0007669"/>
    <property type="project" value="TreeGrafter"/>
</dbReference>
<dbReference type="PANTHER" id="PTHR30071:SF1">
    <property type="entry name" value="CYTOCHROME B_B6 PROTEIN-RELATED"/>
    <property type="match status" value="1"/>
</dbReference>
<feature type="transmembrane region" description="Helical" evidence="7">
    <location>
        <begin position="191"/>
        <end position="212"/>
    </location>
</feature>
<reference evidence="9" key="1">
    <citation type="submission" date="2023-07" db="EMBL/GenBank/DDBJ databases">
        <title>Sorghum-associated microbial communities from plants grown in Nebraska, USA.</title>
        <authorList>
            <person name="Schachtman D."/>
        </authorList>
    </citation>
    <scope>NUCLEOTIDE SEQUENCE</scope>
    <source>
        <strain evidence="9">BE261</strain>
    </source>
</reference>
<dbReference type="EMBL" id="JAVDWN010000008">
    <property type="protein sequence ID" value="MDR7164535.1"/>
    <property type="molecule type" value="Genomic_DNA"/>
</dbReference>
<feature type="region of interest" description="Disordered" evidence="6">
    <location>
        <begin position="75"/>
        <end position="111"/>
    </location>
</feature>
<feature type="domain" description="Cytochrome c assembly protein" evidence="8">
    <location>
        <begin position="161"/>
        <end position="373"/>
    </location>
</feature>
<feature type="transmembrane region" description="Helical" evidence="7">
    <location>
        <begin position="321"/>
        <end position="336"/>
    </location>
</feature>
<dbReference type="Proteomes" id="UP001262032">
    <property type="component" value="Unassembled WGS sequence"/>
</dbReference>
<feature type="transmembrane region" description="Helical" evidence="7">
    <location>
        <begin position="131"/>
        <end position="155"/>
    </location>
</feature>
<dbReference type="GO" id="GO:0017004">
    <property type="term" value="P:cytochrome complex assembly"/>
    <property type="evidence" value="ECO:0007669"/>
    <property type="project" value="UniProtKB-KW"/>
</dbReference>
<dbReference type="InterPro" id="IPR002541">
    <property type="entry name" value="Cyt_c_assembly"/>
</dbReference>
<protein>
    <submittedName>
        <fullName evidence="9">Cytochrome c-type biogenesis protein CcsB</fullName>
    </submittedName>
</protein>
<evidence type="ECO:0000256" key="6">
    <source>
        <dbReference type="SAM" id="MobiDB-lite"/>
    </source>
</evidence>
<evidence type="ECO:0000256" key="5">
    <source>
        <dbReference type="ARBA" id="ARBA00023136"/>
    </source>
</evidence>
<evidence type="ECO:0000259" key="8">
    <source>
        <dbReference type="Pfam" id="PF01578"/>
    </source>
</evidence>